<dbReference type="EMBL" id="JAFBCF010000001">
    <property type="protein sequence ID" value="MBM7798668.1"/>
    <property type="molecule type" value="Genomic_DNA"/>
</dbReference>
<dbReference type="Gene3D" id="3.30.390.30">
    <property type="match status" value="1"/>
</dbReference>
<comment type="similarity">
    <text evidence="2">Belongs to the class-I pyridine nucleotide-disulfide oxidoreductase family.</text>
</comment>
<keyword evidence="8" id="KW-1185">Reference proteome</keyword>
<evidence type="ECO:0000313" key="8">
    <source>
        <dbReference type="Proteomes" id="UP000704762"/>
    </source>
</evidence>
<dbReference type="InterPro" id="IPR001100">
    <property type="entry name" value="Pyr_nuc-diS_OxRdtase"/>
</dbReference>
<dbReference type="PANTHER" id="PTHR43014">
    <property type="entry name" value="MERCURIC REDUCTASE"/>
    <property type="match status" value="1"/>
</dbReference>
<evidence type="ECO:0000259" key="6">
    <source>
        <dbReference type="Pfam" id="PF07992"/>
    </source>
</evidence>
<comment type="caution">
    <text evidence="7">The sequence shown here is derived from an EMBL/GenBank/DDBJ whole genome shotgun (WGS) entry which is preliminary data.</text>
</comment>
<dbReference type="PIRSF" id="PIRSF000350">
    <property type="entry name" value="Mercury_reductase_MerA"/>
    <property type="match status" value="1"/>
</dbReference>
<evidence type="ECO:0000259" key="5">
    <source>
        <dbReference type="Pfam" id="PF02852"/>
    </source>
</evidence>
<dbReference type="InterPro" id="IPR016156">
    <property type="entry name" value="FAD/NAD-linked_Rdtase_dimer_sf"/>
</dbReference>
<comment type="cofactor">
    <cofactor evidence="1">
        <name>FAD</name>
        <dbReference type="ChEBI" id="CHEBI:57692"/>
    </cofactor>
</comment>
<dbReference type="SUPFAM" id="SSF51905">
    <property type="entry name" value="FAD/NAD(P)-binding domain"/>
    <property type="match status" value="1"/>
</dbReference>
<reference evidence="7 8" key="1">
    <citation type="submission" date="2021-01" db="EMBL/GenBank/DDBJ databases">
        <title>Sequencing the genomes of 1000 actinobacteria strains.</title>
        <authorList>
            <person name="Klenk H.-P."/>
        </authorList>
    </citation>
    <scope>NUCLEOTIDE SEQUENCE [LARGE SCALE GENOMIC DNA]</scope>
    <source>
        <strain evidence="7 8">DSM 18662</strain>
    </source>
</reference>
<evidence type="ECO:0000256" key="1">
    <source>
        <dbReference type="ARBA" id="ARBA00001974"/>
    </source>
</evidence>
<dbReference type="InterPro" id="IPR023753">
    <property type="entry name" value="FAD/NAD-binding_dom"/>
</dbReference>
<dbReference type="PRINTS" id="PR00411">
    <property type="entry name" value="PNDRDTASEI"/>
</dbReference>
<keyword evidence="4" id="KW-0274">FAD</keyword>
<dbReference type="Gene3D" id="3.50.50.60">
    <property type="entry name" value="FAD/NAD(P)-binding domain"/>
    <property type="match status" value="2"/>
</dbReference>
<keyword evidence="7" id="KW-0670">Pyruvate</keyword>
<evidence type="ECO:0000256" key="3">
    <source>
        <dbReference type="ARBA" id="ARBA00022630"/>
    </source>
</evidence>
<dbReference type="PANTHER" id="PTHR43014:SF2">
    <property type="entry name" value="MERCURIC REDUCTASE"/>
    <property type="match status" value="1"/>
</dbReference>
<dbReference type="InterPro" id="IPR036188">
    <property type="entry name" value="FAD/NAD-bd_sf"/>
</dbReference>
<evidence type="ECO:0000256" key="4">
    <source>
        <dbReference type="ARBA" id="ARBA00022827"/>
    </source>
</evidence>
<organism evidence="7 8">
    <name type="scientific">Microlunatus panaciterrae</name>
    <dbReference type="NCBI Taxonomy" id="400768"/>
    <lineage>
        <taxon>Bacteria</taxon>
        <taxon>Bacillati</taxon>
        <taxon>Actinomycetota</taxon>
        <taxon>Actinomycetes</taxon>
        <taxon>Propionibacteriales</taxon>
        <taxon>Propionibacteriaceae</taxon>
        <taxon>Microlunatus</taxon>
    </lineage>
</organism>
<dbReference type="PRINTS" id="PR00368">
    <property type="entry name" value="FADPNR"/>
</dbReference>
<keyword evidence="3" id="KW-0285">Flavoprotein</keyword>
<sequence>MTDYDAIVVGAGQAGPGVAGDIAGRGERVAVVEMEQVGGTCLNHGCRPTKALRASGVAAHRARRAAEYGIGTGEVTVDFTAVMERMHRMIDAMRQGLVDWLEGEQNIDLYRGTARLQTAADGLHTVTVDGQVLTSRRVFLDLGARATRPPIPGLESVAAMTEVELLQLTELPRHLVVIGGGYIGLEFGQMFHRFGSEVTIVAGERVAAREDPEVSTLIEQLLTDEGVRVVAGQADQVAAQGDQIVVTLRDGSAVTGSHLLVSTGRRSNADLIGDAGLALDDHGFIAIDSRFQTSVPGVWALGDVNGHGAFTHTAYQDSQILLDESRTVDGRITAYAMFTDPPLGRVGMTETQARRSGRRVLKAEVPMSRVSRAVLDSETTGLMRILVDADTEEILGATFFGLHGDDLAQLVGLAIQTGVRYPAVRDALPIHPTVAEFIPSMLRSLHPLA</sequence>
<dbReference type="InterPro" id="IPR004099">
    <property type="entry name" value="Pyr_nucl-diS_OxRdtase_dimer"/>
</dbReference>
<proteinExistence type="inferred from homology"/>
<name>A0ABS2RIY9_9ACTN</name>
<protein>
    <submittedName>
        <fullName evidence="7">Pyruvate/2-oxoglutarate dehydrogenase complex dihydrolipoamide dehydrogenase (E3) component</fullName>
    </submittedName>
</protein>
<accession>A0ABS2RIY9</accession>
<dbReference type="RefSeq" id="WP_204917185.1">
    <property type="nucleotide sequence ID" value="NZ_BAAAQP010000002.1"/>
</dbReference>
<dbReference type="SUPFAM" id="SSF55424">
    <property type="entry name" value="FAD/NAD-linked reductases, dimerisation (C-terminal) domain"/>
    <property type="match status" value="1"/>
</dbReference>
<feature type="domain" description="FAD/NAD(P)-binding" evidence="6">
    <location>
        <begin position="4"/>
        <end position="316"/>
    </location>
</feature>
<evidence type="ECO:0000256" key="2">
    <source>
        <dbReference type="ARBA" id="ARBA00007532"/>
    </source>
</evidence>
<dbReference type="Pfam" id="PF07992">
    <property type="entry name" value="Pyr_redox_2"/>
    <property type="match status" value="1"/>
</dbReference>
<dbReference type="Proteomes" id="UP000704762">
    <property type="component" value="Unassembled WGS sequence"/>
</dbReference>
<feature type="domain" description="Pyridine nucleotide-disulphide oxidoreductase dimerisation" evidence="5">
    <location>
        <begin position="334"/>
        <end position="439"/>
    </location>
</feature>
<gene>
    <name evidence="7" type="ORF">JOE57_001589</name>
</gene>
<evidence type="ECO:0000313" key="7">
    <source>
        <dbReference type="EMBL" id="MBM7798668.1"/>
    </source>
</evidence>
<dbReference type="Pfam" id="PF02852">
    <property type="entry name" value="Pyr_redox_dim"/>
    <property type="match status" value="1"/>
</dbReference>